<accession>A0A0A0DBN5</accession>
<reference evidence="1 2" key="1">
    <citation type="submission" date="2014-01" db="EMBL/GenBank/DDBJ databases">
        <title>Genome sequence determination for a cystic fibrosis isolate, Inquilinus limosus.</title>
        <authorList>
            <person name="Pino M."/>
            <person name="Di Conza J."/>
            <person name="Gutkind G."/>
        </authorList>
    </citation>
    <scope>NUCLEOTIDE SEQUENCE [LARGE SCALE GENOMIC DNA]</scope>
    <source>
        <strain evidence="1 2">MP06</strain>
    </source>
</reference>
<proteinExistence type="predicted"/>
<name>A0A0A0DBN5_9PROT</name>
<comment type="caution">
    <text evidence="1">The sequence shown here is derived from an EMBL/GenBank/DDBJ whole genome shotgun (WGS) entry which is preliminary data.</text>
</comment>
<sequence>MTDLYESAQASVLNICKNFATETGGGMAVFKFDAHAETNSWPNNDVIGPAEFQVEVNVGILEIETLIGISTLNDTNIVRLDKLISRLFTKLQPDKMFPFLDAGNGAPMGMMKVKSPVVVLPVARTETRPVKFIGLSLGTDRAFGA</sequence>
<dbReference type="AlphaFoldDB" id="A0A0A0DBN5"/>
<protein>
    <submittedName>
        <fullName evidence="1">Uncharacterized protein</fullName>
    </submittedName>
</protein>
<dbReference type="Proteomes" id="UP000029995">
    <property type="component" value="Unassembled WGS sequence"/>
</dbReference>
<dbReference type="RefSeq" id="WP_034830493.1">
    <property type="nucleotide sequence ID" value="NZ_JANX01000001.1"/>
</dbReference>
<dbReference type="OrthoDB" id="9951344at2"/>
<evidence type="ECO:0000313" key="2">
    <source>
        <dbReference type="Proteomes" id="UP000029995"/>
    </source>
</evidence>
<evidence type="ECO:0000313" key="1">
    <source>
        <dbReference type="EMBL" id="KGM36131.1"/>
    </source>
</evidence>
<gene>
    <name evidence="1" type="ORF">P409_00350</name>
</gene>
<organism evidence="1 2">
    <name type="scientific">Inquilinus limosus MP06</name>
    <dbReference type="NCBI Taxonomy" id="1398085"/>
    <lineage>
        <taxon>Bacteria</taxon>
        <taxon>Pseudomonadati</taxon>
        <taxon>Pseudomonadota</taxon>
        <taxon>Alphaproteobacteria</taxon>
        <taxon>Rhodospirillales</taxon>
        <taxon>Rhodospirillaceae</taxon>
        <taxon>Inquilinus</taxon>
    </lineage>
</organism>
<dbReference type="EMBL" id="JANX01000001">
    <property type="protein sequence ID" value="KGM36131.1"/>
    <property type="molecule type" value="Genomic_DNA"/>
</dbReference>